<protein>
    <recommendedName>
        <fullName evidence="2">ShKT domain-containing protein</fullName>
    </recommendedName>
</protein>
<dbReference type="VEuPathDB" id="VectorBase:BGLAX_051411"/>
<dbReference type="SMART" id="SM00254">
    <property type="entry name" value="ShKT"/>
    <property type="match status" value="5"/>
</dbReference>
<sequence length="399" mass="43616">MSAALNVNPIVAFPASLNFDIPDPSCLDIDHNCFFHLHECYSNNVVRMLCQRSCDLCPSAPAPTANDPNKNTSIQANTVTTSVKVLTLTKFEPDSKNCYDHDDLCNDLIKTFQCSTDLFLPRLCPAACGLCNVSSNSTVNSTVDDALNSTQVGNSECVDYDPECPALQSYCTTPEVLVNRLCRKTCQTCYNITYSVKTTAAASDPDRGVTPGPEDCFDLDPKCDTIALGNACVHNDLVSRVCPVTCKICNETISRPRNTSECVDYDPDCSTLHYACGAVDLVDMLCPQTCAVCKNSQSCHICLDPFCDGLEPSQLCPLDQPYCLNSVSNEVNGKRHIAKTCATATECVQLWVNETARDPRCQNFHEGSVYLQSFSCHYCCQGENCNAQLVPLEATLFKP</sequence>
<dbReference type="PANTHER" id="PTHR21724:SF109">
    <property type="entry name" value="SHKT DOMAIN-CONTAINING PROTEIN"/>
    <property type="match status" value="1"/>
</dbReference>
<dbReference type="OrthoDB" id="6149801at2759"/>
<dbReference type="PANTHER" id="PTHR21724">
    <property type="entry name" value="SHKT DOMAIN-CONTAINING PROTEIN"/>
    <property type="match status" value="1"/>
</dbReference>
<dbReference type="VEuPathDB" id="VectorBase:BGLAX_049848"/>
<evidence type="ECO:0000256" key="1">
    <source>
        <dbReference type="PROSITE-ProRule" id="PRU01005"/>
    </source>
</evidence>
<dbReference type="STRING" id="6526.A0A2C9JXQ0"/>
<gene>
    <name evidence="3" type="primary">106072209</name>
</gene>
<feature type="disulfide bond" evidence="1">
    <location>
        <begin position="164"/>
        <end position="182"/>
    </location>
</feature>
<evidence type="ECO:0000313" key="3">
    <source>
        <dbReference type="EnsemblMetazoa" id="BGLB009722-PC"/>
    </source>
</evidence>
<organism evidence="3 4">
    <name type="scientific">Biomphalaria glabrata</name>
    <name type="common">Bloodfluke planorb</name>
    <name type="synonym">Freshwater snail</name>
    <dbReference type="NCBI Taxonomy" id="6526"/>
    <lineage>
        <taxon>Eukaryota</taxon>
        <taxon>Metazoa</taxon>
        <taxon>Spiralia</taxon>
        <taxon>Lophotrochozoa</taxon>
        <taxon>Mollusca</taxon>
        <taxon>Gastropoda</taxon>
        <taxon>Heterobranchia</taxon>
        <taxon>Euthyneura</taxon>
        <taxon>Panpulmonata</taxon>
        <taxon>Hygrophila</taxon>
        <taxon>Lymnaeoidea</taxon>
        <taxon>Planorbidae</taxon>
        <taxon>Biomphalaria</taxon>
    </lineage>
</organism>
<name>A0A2C9JXQ0_BIOGL</name>
<dbReference type="Pfam" id="PF01549">
    <property type="entry name" value="ShK"/>
    <property type="match status" value="5"/>
</dbReference>
<dbReference type="VEuPathDB" id="VectorBase:BGLAX_038600"/>
<comment type="caution">
    <text evidence="1">Lacks conserved residue(s) required for the propagation of feature annotation.</text>
</comment>
<evidence type="ECO:0000259" key="2">
    <source>
        <dbReference type="PROSITE" id="PS51670"/>
    </source>
</evidence>
<dbReference type="PROSITE" id="PS51670">
    <property type="entry name" value="SHKT"/>
    <property type="match status" value="2"/>
</dbReference>
<evidence type="ECO:0000313" key="4">
    <source>
        <dbReference type="Proteomes" id="UP000076420"/>
    </source>
</evidence>
<dbReference type="EnsemblMetazoa" id="BGLB009722-RC">
    <property type="protein sequence ID" value="BGLB009722-PC"/>
    <property type="gene ID" value="BGLB009722"/>
</dbReference>
<proteinExistence type="predicted"/>
<dbReference type="AlphaFoldDB" id="A0A2C9JXQ0"/>
<dbReference type="Proteomes" id="UP000076420">
    <property type="component" value="Unassembled WGS sequence"/>
</dbReference>
<dbReference type="VEuPathDB" id="VectorBase:BGLB009722"/>
<dbReference type="InterPro" id="IPR003582">
    <property type="entry name" value="ShKT_dom"/>
</dbReference>
<dbReference type="KEGG" id="bgt:106072209"/>
<feature type="domain" description="ShKT" evidence="2">
    <location>
        <begin position="98"/>
        <end position="131"/>
    </location>
</feature>
<keyword evidence="1" id="KW-1015">Disulfide bond</keyword>
<reference evidence="3" key="1">
    <citation type="submission" date="2020-05" db="UniProtKB">
        <authorList>
            <consortium name="EnsemblMetazoa"/>
        </authorList>
    </citation>
    <scope>IDENTIFICATION</scope>
    <source>
        <strain evidence="3">BB02</strain>
    </source>
</reference>
<feature type="domain" description="ShKT" evidence="2">
    <location>
        <begin position="157"/>
        <end position="189"/>
    </location>
</feature>
<accession>A0A2C9JXQ0</accession>